<feature type="transmembrane region" description="Helical" evidence="7">
    <location>
        <begin position="411"/>
        <end position="430"/>
    </location>
</feature>
<dbReference type="Proteomes" id="UP001152799">
    <property type="component" value="Chromosome 8"/>
</dbReference>
<gene>
    <name evidence="9" type="ORF">CEUTPL_LOCUS13139</name>
</gene>
<organism evidence="9 10">
    <name type="scientific">Ceutorhynchus assimilis</name>
    <name type="common">cabbage seed weevil</name>
    <dbReference type="NCBI Taxonomy" id="467358"/>
    <lineage>
        <taxon>Eukaryota</taxon>
        <taxon>Metazoa</taxon>
        <taxon>Ecdysozoa</taxon>
        <taxon>Arthropoda</taxon>
        <taxon>Hexapoda</taxon>
        <taxon>Insecta</taxon>
        <taxon>Pterygota</taxon>
        <taxon>Neoptera</taxon>
        <taxon>Endopterygota</taxon>
        <taxon>Coleoptera</taxon>
        <taxon>Polyphaga</taxon>
        <taxon>Cucujiformia</taxon>
        <taxon>Curculionidae</taxon>
        <taxon>Ceutorhynchinae</taxon>
        <taxon>Ceutorhynchus</taxon>
    </lineage>
</organism>
<keyword evidence="10" id="KW-1185">Reference proteome</keyword>
<dbReference type="OrthoDB" id="6612291at2759"/>
<dbReference type="NCBIfam" id="TIGR00879">
    <property type="entry name" value="SP"/>
    <property type="match status" value="1"/>
</dbReference>
<dbReference type="EMBL" id="OU892284">
    <property type="protein sequence ID" value="CAG9772734.1"/>
    <property type="molecule type" value="Genomic_DNA"/>
</dbReference>
<dbReference type="Pfam" id="PF00083">
    <property type="entry name" value="Sugar_tr"/>
    <property type="match status" value="1"/>
</dbReference>
<sequence length="493" mass="54407">MDEGMNNRRRQGKSVTRQIILAFMANFSNIAPGMSIGFSAVALPVLKNLDSQQTSWFASIASLATPLGCLVCGPIADRYGRRCSIAVVNITAFLGWVIVGSAFYLQQHQYEVLLVGRFLTGLATGLCGTPAAIYMAEVASSDLRSVFTTWVSLFYAIGIFLVYLLGLILKDDWGTIALFAAVCPVIGIFFLKAFIPESPSWLVSKQRIEDAKRSVCRLHGTKNFTDEVLSEVQGLINNGGGAKKEKLYQKTIPQQVMKKMKMLMKGSFLKPYALVLTFFFFQQFTGIFAIMFYAIDIVKGAKIELDSYVTIVIIALVRLIAMVLLSFFSKYFGRRPLSLISGSGIAVSMLALGSYILATKQGLITPEQEQSLSFVPLILIMFYFFISTLGFYPIPFALASEIYPRNIRGTASGISAGSNFLLNFVIVKLYPTMVENIGAHGVFFFYGSVGLAGTFFVLFCLPETRGKSLEEIQAMFVGRKEAKTIQDKEQGVY</sequence>
<dbReference type="InterPro" id="IPR036259">
    <property type="entry name" value="MFS_trans_sf"/>
</dbReference>
<feature type="domain" description="Major facilitator superfamily (MFS) profile" evidence="8">
    <location>
        <begin position="1"/>
        <end position="465"/>
    </location>
</feature>
<keyword evidence="4 7" id="KW-0472">Membrane</keyword>
<feature type="transmembrane region" description="Helical" evidence="7">
    <location>
        <begin position="55"/>
        <end position="76"/>
    </location>
</feature>
<evidence type="ECO:0000259" key="8">
    <source>
        <dbReference type="PROSITE" id="PS50850"/>
    </source>
</evidence>
<name>A0A9N9MYA3_9CUCU</name>
<feature type="transmembrane region" description="Helical" evidence="7">
    <location>
        <begin position="112"/>
        <end position="135"/>
    </location>
</feature>
<evidence type="ECO:0000256" key="1">
    <source>
        <dbReference type="ARBA" id="ARBA00004141"/>
    </source>
</evidence>
<evidence type="ECO:0000256" key="7">
    <source>
        <dbReference type="SAM" id="Phobius"/>
    </source>
</evidence>
<feature type="transmembrane region" description="Helical" evidence="7">
    <location>
        <begin position="175"/>
        <end position="195"/>
    </location>
</feature>
<dbReference type="InterPro" id="IPR005828">
    <property type="entry name" value="MFS_sugar_transport-like"/>
</dbReference>
<comment type="similarity">
    <text evidence="6">Belongs to the major facilitator superfamily. Sugar transporter (TC 2.A.1.1) family.</text>
</comment>
<dbReference type="InterPro" id="IPR005829">
    <property type="entry name" value="Sugar_transporter_CS"/>
</dbReference>
<comment type="subcellular location">
    <subcellularLocation>
        <location evidence="1">Membrane</location>
        <topology evidence="1">Multi-pass membrane protein</topology>
    </subcellularLocation>
</comment>
<dbReference type="GO" id="GO:0016020">
    <property type="term" value="C:membrane"/>
    <property type="evidence" value="ECO:0007669"/>
    <property type="project" value="UniProtKB-SubCell"/>
</dbReference>
<dbReference type="PROSITE" id="PS50850">
    <property type="entry name" value="MFS"/>
    <property type="match status" value="1"/>
</dbReference>
<dbReference type="PANTHER" id="PTHR48021:SF89">
    <property type="entry name" value="FI02132P-RELATED"/>
    <property type="match status" value="1"/>
</dbReference>
<keyword evidence="5" id="KW-0325">Glycoprotein</keyword>
<dbReference type="PANTHER" id="PTHR48021">
    <property type="match status" value="1"/>
</dbReference>
<feature type="transmembrane region" description="Helical" evidence="7">
    <location>
        <begin position="307"/>
        <end position="325"/>
    </location>
</feature>
<evidence type="ECO:0000256" key="2">
    <source>
        <dbReference type="ARBA" id="ARBA00022692"/>
    </source>
</evidence>
<evidence type="ECO:0000313" key="10">
    <source>
        <dbReference type="Proteomes" id="UP001152799"/>
    </source>
</evidence>
<dbReference type="InterPro" id="IPR020846">
    <property type="entry name" value="MFS_dom"/>
</dbReference>
<reference evidence="9" key="1">
    <citation type="submission" date="2022-01" db="EMBL/GenBank/DDBJ databases">
        <authorList>
            <person name="King R."/>
        </authorList>
    </citation>
    <scope>NUCLEOTIDE SEQUENCE</scope>
</reference>
<dbReference type="PROSITE" id="PS00217">
    <property type="entry name" value="SUGAR_TRANSPORT_2"/>
    <property type="match status" value="1"/>
</dbReference>
<keyword evidence="6" id="KW-0813">Transport</keyword>
<protein>
    <recommendedName>
        <fullName evidence="8">Major facilitator superfamily (MFS) profile domain-containing protein</fullName>
    </recommendedName>
</protein>
<proteinExistence type="inferred from homology"/>
<dbReference type="SUPFAM" id="SSF103473">
    <property type="entry name" value="MFS general substrate transporter"/>
    <property type="match status" value="1"/>
</dbReference>
<dbReference type="GO" id="GO:0022857">
    <property type="term" value="F:transmembrane transporter activity"/>
    <property type="evidence" value="ECO:0007669"/>
    <property type="project" value="InterPro"/>
</dbReference>
<feature type="transmembrane region" description="Helical" evidence="7">
    <location>
        <begin position="337"/>
        <end position="357"/>
    </location>
</feature>
<keyword evidence="3 7" id="KW-1133">Transmembrane helix</keyword>
<feature type="transmembrane region" description="Helical" evidence="7">
    <location>
        <begin position="20"/>
        <end position="43"/>
    </location>
</feature>
<evidence type="ECO:0000256" key="4">
    <source>
        <dbReference type="ARBA" id="ARBA00023136"/>
    </source>
</evidence>
<dbReference type="InterPro" id="IPR050549">
    <property type="entry name" value="MFS_Trehalose_Transporter"/>
</dbReference>
<evidence type="ECO:0000313" key="9">
    <source>
        <dbReference type="EMBL" id="CAG9772734.1"/>
    </source>
</evidence>
<dbReference type="PRINTS" id="PR00171">
    <property type="entry name" value="SUGRTRNSPORT"/>
</dbReference>
<feature type="transmembrane region" description="Helical" evidence="7">
    <location>
        <begin position="83"/>
        <end position="106"/>
    </location>
</feature>
<feature type="transmembrane region" description="Helical" evidence="7">
    <location>
        <begin position="268"/>
        <end position="295"/>
    </location>
</feature>
<feature type="transmembrane region" description="Helical" evidence="7">
    <location>
        <begin position="377"/>
        <end position="399"/>
    </location>
</feature>
<dbReference type="AlphaFoldDB" id="A0A9N9MYA3"/>
<dbReference type="Gene3D" id="1.20.1250.20">
    <property type="entry name" value="MFS general substrate transporter like domains"/>
    <property type="match status" value="1"/>
</dbReference>
<keyword evidence="2 7" id="KW-0812">Transmembrane</keyword>
<evidence type="ECO:0000256" key="6">
    <source>
        <dbReference type="RuleBase" id="RU003346"/>
    </source>
</evidence>
<evidence type="ECO:0000256" key="3">
    <source>
        <dbReference type="ARBA" id="ARBA00022989"/>
    </source>
</evidence>
<feature type="transmembrane region" description="Helical" evidence="7">
    <location>
        <begin position="442"/>
        <end position="461"/>
    </location>
</feature>
<dbReference type="FunFam" id="1.20.1250.20:FF:000249">
    <property type="entry name" value="facilitated trehalose transporter Tret1"/>
    <property type="match status" value="1"/>
</dbReference>
<evidence type="ECO:0000256" key="5">
    <source>
        <dbReference type="ARBA" id="ARBA00023180"/>
    </source>
</evidence>
<feature type="transmembrane region" description="Helical" evidence="7">
    <location>
        <begin position="147"/>
        <end position="169"/>
    </location>
</feature>
<accession>A0A9N9MYA3</accession>
<dbReference type="InterPro" id="IPR003663">
    <property type="entry name" value="Sugar/inositol_transpt"/>
</dbReference>